<comment type="caution">
    <text evidence="1">The sequence shown here is derived from an EMBL/GenBank/DDBJ whole genome shotgun (WGS) entry which is preliminary data.</text>
</comment>
<organism evidence="1 2">
    <name type="scientific">Dreissena polymorpha</name>
    <name type="common">Zebra mussel</name>
    <name type="synonym">Mytilus polymorpha</name>
    <dbReference type="NCBI Taxonomy" id="45954"/>
    <lineage>
        <taxon>Eukaryota</taxon>
        <taxon>Metazoa</taxon>
        <taxon>Spiralia</taxon>
        <taxon>Lophotrochozoa</taxon>
        <taxon>Mollusca</taxon>
        <taxon>Bivalvia</taxon>
        <taxon>Autobranchia</taxon>
        <taxon>Heteroconchia</taxon>
        <taxon>Euheterodonta</taxon>
        <taxon>Imparidentia</taxon>
        <taxon>Neoheterodontei</taxon>
        <taxon>Myida</taxon>
        <taxon>Dreissenoidea</taxon>
        <taxon>Dreissenidae</taxon>
        <taxon>Dreissena</taxon>
    </lineage>
</organism>
<evidence type="ECO:0000313" key="1">
    <source>
        <dbReference type="EMBL" id="KAH3782519.1"/>
    </source>
</evidence>
<gene>
    <name evidence="1" type="ORF">DPMN_160436</name>
</gene>
<protein>
    <submittedName>
        <fullName evidence="1">Uncharacterized protein</fullName>
    </submittedName>
</protein>
<dbReference type="AlphaFoldDB" id="A0A9D4EN58"/>
<accession>A0A9D4EN58</accession>
<proteinExistence type="predicted"/>
<reference evidence="1" key="2">
    <citation type="submission" date="2020-11" db="EMBL/GenBank/DDBJ databases">
        <authorList>
            <person name="McCartney M.A."/>
            <person name="Auch B."/>
            <person name="Kono T."/>
            <person name="Mallez S."/>
            <person name="Becker A."/>
            <person name="Gohl D.M."/>
            <person name="Silverstein K.A.T."/>
            <person name="Koren S."/>
            <person name="Bechman K.B."/>
            <person name="Herman A."/>
            <person name="Abrahante J.E."/>
            <person name="Garbe J."/>
        </authorList>
    </citation>
    <scope>NUCLEOTIDE SEQUENCE</scope>
    <source>
        <strain evidence="1">Duluth1</strain>
        <tissue evidence="1">Whole animal</tissue>
    </source>
</reference>
<evidence type="ECO:0000313" key="2">
    <source>
        <dbReference type="Proteomes" id="UP000828390"/>
    </source>
</evidence>
<sequence length="68" mass="7519">MTKDNTGNTATCGLLLRLRVYCFNETLQARERRSVPTTLTGSVILTVSGEGENNLSPSDAIMMQKHIY</sequence>
<reference evidence="1" key="1">
    <citation type="journal article" date="2019" name="bioRxiv">
        <title>The Genome of the Zebra Mussel, Dreissena polymorpha: A Resource for Invasive Species Research.</title>
        <authorList>
            <person name="McCartney M.A."/>
            <person name="Auch B."/>
            <person name="Kono T."/>
            <person name="Mallez S."/>
            <person name="Zhang Y."/>
            <person name="Obille A."/>
            <person name="Becker A."/>
            <person name="Abrahante J.E."/>
            <person name="Garbe J."/>
            <person name="Badalamenti J.P."/>
            <person name="Herman A."/>
            <person name="Mangelson H."/>
            <person name="Liachko I."/>
            <person name="Sullivan S."/>
            <person name="Sone E.D."/>
            <person name="Koren S."/>
            <person name="Silverstein K.A.T."/>
            <person name="Beckman K.B."/>
            <person name="Gohl D.M."/>
        </authorList>
    </citation>
    <scope>NUCLEOTIDE SEQUENCE</scope>
    <source>
        <strain evidence="1">Duluth1</strain>
        <tissue evidence="1">Whole animal</tissue>
    </source>
</reference>
<name>A0A9D4EN58_DREPO</name>
<dbReference type="Proteomes" id="UP000828390">
    <property type="component" value="Unassembled WGS sequence"/>
</dbReference>
<keyword evidence="2" id="KW-1185">Reference proteome</keyword>
<dbReference type="EMBL" id="JAIWYP010000008">
    <property type="protein sequence ID" value="KAH3782519.1"/>
    <property type="molecule type" value="Genomic_DNA"/>
</dbReference>